<dbReference type="STRING" id="1395513.P343_12640"/>
<name>V6IVC8_9BACL</name>
<dbReference type="Proteomes" id="UP000018296">
    <property type="component" value="Unassembled WGS sequence"/>
</dbReference>
<proteinExistence type="predicted"/>
<protein>
    <recommendedName>
        <fullName evidence="3">Minor capsid protein</fullName>
    </recommendedName>
</protein>
<evidence type="ECO:0000313" key="1">
    <source>
        <dbReference type="EMBL" id="EST11102.1"/>
    </source>
</evidence>
<dbReference type="EMBL" id="AWTC01000013">
    <property type="protein sequence ID" value="EST11102.1"/>
    <property type="molecule type" value="Genomic_DNA"/>
</dbReference>
<dbReference type="OrthoDB" id="2221953at2"/>
<reference evidence="1 2" key="1">
    <citation type="journal article" date="2013" name="Genome Announc.">
        <title>Genome Sequence of Sporolactobacillus laevolacticus DSM442, an Efficient Polymer-Grade D-Lactate Producer from Agricultural Waste Cottonseed as a Nitrogen Source.</title>
        <authorList>
            <person name="Wang H."/>
            <person name="Wang L."/>
            <person name="Ju J."/>
            <person name="Yu B."/>
            <person name="Ma Y."/>
        </authorList>
    </citation>
    <scope>NUCLEOTIDE SEQUENCE [LARGE SCALE GENOMIC DNA]</scope>
    <source>
        <strain evidence="1 2">DSM 442</strain>
    </source>
</reference>
<keyword evidence="2" id="KW-1185">Reference proteome</keyword>
<dbReference type="InterPro" id="IPR021080">
    <property type="entry name" value="Minor_capsid_protein"/>
</dbReference>
<dbReference type="eggNOG" id="ENOG50332FB">
    <property type="taxonomic scope" value="Bacteria"/>
</dbReference>
<sequence>MVVKVHVNLGDIAGKVNRANKFAQYALDEQVLGDSNKYVPYREGDLMKSSIIQSSPGYSQIVWDTEYARRMYYHPEYNFDQTTHPQAGGLWFERAKADRGDKWVSVARDGVNQYLNEHRT</sequence>
<dbReference type="AlphaFoldDB" id="V6IVC8"/>
<dbReference type="Pfam" id="PF11114">
    <property type="entry name" value="Minor_capsid_2"/>
    <property type="match status" value="1"/>
</dbReference>
<comment type="caution">
    <text evidence="1">The sequence shown here is derived from an EMBL/GenBank/DDBJ whole genome shotgun (WGS) entry which is preliminary data.</text>
</comment>
<evidence type="ECO:0008006" key="3">
    <source>
        <dbReference type="Google" id="ProtNLM"/>
    </source>
</evidence>
<dbReference type="PATRIC" id="fig|1395513.3.peg.2565"/>
<evidence type="ECO:0000313" key="2">
    <source>
        <dbReference type="Proteomes" id="UP000018296"/>
    </source>
</evidence>
<dbReference type="RefSeq" id="WP_023510769.1">
    <property type="nucleotide sequence ID" value="NZ_AWTC01000013.1"/>
</dbReference>
<organism evidence="1 2">
    <name type="scientific">Sporolactobacillus laevolacticus DSM 442</name>
    <dbReference type="NCBI Taxonomy" id="1395513"/>
    <lineage>
        <taxon>Bacteria</taxon>
        <taxon>Bacillati</taxon>
        <taxon>Bacillota</taxon>
        <taxon>Bacilli</taxon>
        <taxon>Bacillales</taxon>
        <taxon>Sporolactobacillaceae</taxon>
        <taxon>Sporolactobacillus</taxon>
    </lineage>
</organism>
<gene>
    <name evidence="1" type="ORF">P343_12640</name>
</gene>
<accession>V6IVC8</accession>